<evidence type="ECO:0000313" key="2">
    <source>
        <dbReference type="EMBL" id="KAL2808420.1"/>
    </source>
</evidence>
<dbReference type="EMBL" id="JBFXLT010000113">
    <property type="protein sequence ID" value="KAL2808420.1"/>
    <property type="molecule type" value="Genomic_DNA"/>
</dbReference>
<accession>A0ABR4GYZ1</accession>
<sequence length="98" mass="11192">MSSRRSQFLFFFVLIFGEILIFHRFDCLCDSPIALWSGGALSLGLWCQTVDFFSLSSPFTHLAFVLYQSCKSYPDFCYVCSYAMISYQTTDSALCLNT</sequence>
<feature type="signal peptide" evidence="1">
    <location>
        <begin position="1"/>
        <end position="21"/>
    </location>
</feature>
<dbReference type="Proteomes" id="UP001610334">
    <property type="component" value="Unassembled WGS sequence"/>
</dbReference>
<keyword evidence="1" id="KW-0732">Signal</keyword>
<reference evidence="2 3" key="1">
    <citation type="submission" date="2024-07" db="EMBL/GenBank/DDBJ databases">
        <title>Section-level genome sequencing and comparative genomics of Aspergillus sections Usti and Cavernicolus.</title>
        <authorList>
            <consortium name="Lawrence Berkeley National Laboratory"/>
            <person name="Nybo J.L."/>
            <person name="Vesth T.C."/>
            <person name="Theobald S."/>
            <person name="Frisvad J.C."/>
            <person name="Larsen T.O."/>
            <person name="Kjaerboelling I."/>
            <person name="Rothschild-Mancinelli K."/>
            <person name="Lyhne E.K."/>
            <person name="Kogle M.E."/>
            <person name="Barry K."/>
            <person name="Clum A."/>
            <person name="Na H."/>
            <person name="Ledsgaard L."/>
            <person name="Lin J."/>
            <person name="Lipzen A."/>
            <person name="Kuo A."/>
            <person name="Riley R."/>
            <person name="Mondo S."/>
            <person name="Labutti K."/>
            <person name="Haridas S."/>
            <person name="Pangalinan J."/>
            <person name="Salamov A.A."/>
            <person name="Simmons B.A."/>
            <person name="Magnuson J.K."/>
            <person name="Chen J."/>
            <person name="Drula E."/>
            <person name="Henrissat B."/>
            <person name="Wiebenga A."/>
            <person name="Lubbers R.J."/>
            <person name="Gomes A.C."/>
            <person name="Makela M.R."/>
            <person name="Stajich J."/>
            <person name="Grigoriev I.V."/>
            <person name="Mortensen U.H."/>
            <person name="De Vries R.P."/>
            <person name="Baker S.E."/>
            <person name="Andersen M.R."/>
        </authorList>
    </citation>
    <scope>NUCLEOTIDE SEQUENCE [LARGE SCALE GENOMIC DNA]</scope>
    <source>
        <strain evidence="2 3">CBS 588.65</strain>
    </source>
</reference>
<organism evidence="2 3">
    <name type="scientific">Aspergillus granulosus</name>
    <dbReference type="NCBI Taxonomy" id="176169"/>
    <lineage>
        <taxon>Eukaryota</taxon>
        <taxon>Fungi</taxon>
        <taxon>Dikarya</taxon>
        <taxon>Ascomycota</taxon>
        <taxon>Pezizomycotina</taxon>
        <taxon>Eurotiomycetes</taxon>
        <taxon>Eurotiomycetidae</taxon>
        <taxon>Eurotiales</taxon>
        <taxon>Aspergillaceae</taxon>
        <taxon>Aspergillus</taxon>
        <taxon>Aspergillus subgen. Nidulantes</taxon>
    </lineage>
</organism>
<keyword evidence="3" id="KW-1185">Reference proteome</keyword>
<comment type="caution">
    <text evidence="2">The sequence shown here is derived from an EMBL/GenBank/DDBJ whole genome shotgun (WGS) entry which is preliminary data.</text>
</comment>
<evidence type="ECO:0000256" key="1">
    <source>
        <dbReference type="SAM" id="SignalP"/>
    </source>
</evidence>
<evidence type="ECO:0008006" key="4">
    <source>
        <dbReference type="Google" id="ProtNLM"/>
    </source>
</evidence>
<evidence type="ECO:0000313" key="3">
    <source>
        <dbReference type="Proteomes" id="UP001610334"/>
    </source>
</evidence>
<proteinExistence type="predicted"/>
<protein>
    <recommendedName>
        <fullName evidence="4">Secreted protein</fullName>
    </recommendedName>
</protein>
<gene>
    <name evidence="2" type="ORF">BJX63DRAFT_37379</name>
</gene>
<name>A0ABR4GYZ1_9EURO</name>
<feature type="chain" id="PRO_5046540260" description="Secreted protein" evidence="1">
    <location>
        <begin position="22"/>
        <end position="98"/>
    </location>
</feature>